<reference evidence="8" key="1">
    <citation type="submission" date="2016-10" db="EMBL/GenBank/DDBJ databases">
        <authorList>
            <person name="Varghese N."/>
            <person name="Submissions S."/>
        </authorList>
    </citation>
    <scope>NUCLEOTIDE SEQUENCE [LARGE SCALE GENOMIC DNA]</scope>
    <source>
        <strain evidence="8">DS-12</strain>
    </source>
</reference>
<keyword evidence="4 7" id="KW-0456">Lyase</keyword>
<dbReference type="InterPro" id="IPR004839">
    <property type="entry name" value="Aminotransferase_I/II_large"/>
</dbReference>
<dbReference type="GO" id="GO:0047804">
    <property type="term" value="F:cysteine-S-conjugate beta-lyase activity"/>
    <property type="evidence" value="ECO:0007669"/>
    <property type="project" value="UniProtKB-EC"/>
</dbReference>
<dbReference type="AlphaFoldDB" id="A0A1I5G054"/>
<dbReference type="PANTHER" id="PTHR43525">
    <property type="entry name" value="PROTEIN MALY"/>
    <property type="match status" value="1"/>
</dbReference>
<evidence type="ECO:0000256" key="1">
    <source>
        <dbReference type="ARBA" id="ARBA00001933"/>
    </source>
</evidence>
<comment type="similarity">
    <text evidence="5">Belongs to the class-II pyridoxal-phosphate-dependent aminotransferase family. MalY/PatB cystathionine beta-lyase subfamily.</text>
</comment>
<dbReference type="InterPro" id="IPR015424">
    <property type="entry name" value="PyrdxlP-dep_Trfase"/>
</dbReference>
<dbReference type="Gene3D" id="3.40.640.10">
    <property type="entry name" value="Type I PLP-dependent aspartate aminotransferase-like (Major domain)"/>
    <property type="match status" value="1"/>
</dbReference>
<dbReference type="PANTHER" id="PTHR43525:SF1">
    <property type="entry name" value="PROTEIN MALY"/>
    <property type="match status" value="1"/>
</dbReference>
<gene>
    <name evidence="7" type="ORF">SAMN05421741_13410</name>
</gene>
<dbReference type="EC" id="4.4.1.13" evidence="2"/>
<protein>
    <recommendedName>
        <fullName evidence="2">cysteine-S-conjugate beta-lyase</fullName>
        <ecNumber evidence="2">4.4.1.13</ecNumber>
    </recommendedName>
</protein>
<feature type="domain" description="Aminotransferase class I/classII large" evidence="6">
    <location>
        <begin position="33"/>
        <end position="379"/>
    </location>
</feature>
<dbReference type="InterPro" id="IPR027619">
    <property type="entry name" value="C-S_lyase_PatB-like"/>
</dbReference>
<accession>A0A1I5G054</accession>
<dbReference type="Pfam" id="PF00155">
    <property type="entry name" value="Aminotran_1_2"/>
    <property type="match status" value="1"/>
</dbReference>
<dbReference type="EMBL" id="FOVI01000034">
    <property type="protein sequence ID" value="SFO29350.1"/>
    <property type="molecule type" value="Genomic_DNA"/>
</dbReference>
<evidence type="ECO:0000256" key="2">
    <source>
        <dbReference type="ARBA" id="ARBA00012224"/>
    </source>
</evidence>
<dbReference type="InterPro" id="IPR015422">
    <property type="entry name" value="PyrdxlP-dep_Trfase_small"/>
</dbReference>
<dbReference type="NCBIfam" id="TIGR04350">
    <property type="entry name" value="C_S_lyase_PatB"/>
    <property type="match status" value="1"/>
</dbReference>
<dbReference type="Proteomes" id="UP000199036">
    <property type="component" value="Unassembled WGS sequence"/>
</dbReference>
<dbReference type="GO" id="GO:0030170">
    <property type="term" value="F:pyridoxal phosphate binding"/>
    <property type="evidence" value="ECO:0007669"/>
    <property type="project" value="InterPro"/>
</dbReference>
<evidence type="ECO:0000259" key="6">
    <source>
        <dbReference type="Pfam" id="PF00155"/>
    </source>
</evidence>
<dbReference type="OrthoDB" id="9802872at2"/>
<dbReference type="Gene3D" id="3.90.1150.10">
    <property type="entry name" value="Aspartate Aminotransferase, domain 1"/>
    <property type="match status" value="1"/>
</dbReference>
<organism evidence="7 8">
    <name type="scientific">Paenimyroides ummariense</name>
    <dbReference type="NCBI Taxonomy" id="913024"/>
    <lineage>
        <taxon>Bacteria</taxon>
        <taxon>Pseudomonadati</taxon>
        <taxon>Bacteroidota</taxon>
        <taxon>Flavobacteriia</taxon>
        <taxon>Flavobacteriales</taxon>
        <taxon>Flavobacteriaceae</taxon>
        <taxon>Paenimyroides</taxon>
    </lineage>
</organism>
<evidence type="ECO:0000256" key="3">
    <source>
        <dbReference type="ARBA" id="ARBA00022898"/>
    </source>
</evidence>
<dbReference type="InterPro" id="IPR015421">
    <property type="entry name" value="PyrdxlP-dep_Trfase_major"/>
</dbReference>
<dbReference type="InterPro" id="IPR051798">
    <property type="entry name" value="Class-II_PLP-Dep_Aminotrans"/>
</dbReference>
<dbReference type="RefSeq" id="WP_091526105.1">
    <property type="nucleotide sequence ID" value="NZ_FOVI01000034.1"/>
</dbReference>
<name>A0A1I5G054_9FLAO</name>
<evidence type="ECO:0000313" key="7">
    <source>
        <dbReference type="EMBL" id="SFO29350.1"/>
    </source>
</evidence>
<evidence type="ECO:0000256" key="5">
    <source>
        <dbReference type="ARBA" id="ARBA00037974"/>
    </source>
</evidence>
<evidence type="ECO:0000256" key="4">
    <source>
        <dbReference type="ARBA" id="ARBA00023239"/>
    </source>
</evidence>
<proteinExistence type="inferred from homology"/>
<dbReference type="STRING" id="913024.SAMN05421741_13410"/>
<keyword evidence="3" id="KW-0663">Pyridoxal phosphate</keyword>
<evidence type="ECO:0000313" key="8">
    <source>
        <dbReference type="Proteomes" id="UP000199036"/>
    </source>
</evidence>
<sequence length="388" mass="44322">MQYNFDEVINRRGTNSVKWDLCAPDVLPMWVADMDFKTAPVITESLQKIVSSGIYGYSLTPDAFYESVISWWNKQHNFTIRKEWLLATPGVLPSLSAIIRTFVKADENVILQTPVYNHFFSTLENCGCTVLQNDLLYNEGFYSIDFDDLENKAADPKTKLLLLSNPHNPIGRVYEKEELERICKICSVHNVMVVSDEIHSDLVFHPKKHTPFIEVSAEYNIDAISCGSPCKTFNMSGLPVSYLISKNQELLDKVQKTLDMQDTLYPNMVAVNALIAAYDHGDDWVKELKSYLTDNYKFLIDFCNQNLPQVKVIPLNATYLVWLDFGFSNQNTTQLSQMLLDEEKLWLNAGTMYGNSGEGFLRINIACPRALLLEGLDRLKTFYNRITV</sequence>
<dbReference type="CDD" id="cd00609">
    <property type="entry name" value="AAT_like"/>
    <property type="match status" value="1"/>
</dbReference>
<dbReference type="SUPFAM" id="SSF53383">
    <property type="entry name" value="PLP-dependent transferases"/>
    <property type="match status" value="1"/>
</dbReference>
<comment type="cofactor">
    <cofactor evidence="1">
        <name>pyridoxal 5'-phosphate</name>
        <dbReference type="ChEBI" id="CHEBI:597326"/>
    </cofactor>
</comment>
<keyword evidence="8" id="KW-1185">Reference proteome</keyword>